<evidence type="ECO:0000313" key="3">
    <source>
        <dbReference type="Proteomes" id="UP001223586"/>
    </source>
</evidence>
<evidence type="ECO:0000313" key="2">
    <source>
        <dbReference type="EMBL" id="MDQ0176228.1"/>
    </source>
</evidence>
<accession>A0ABT9WSF0</accession>
<evidence type="ECO:0000256" key="1">
    <source>
        <dbReference type="SAM" id="MobiDB-lite"/>
    </source>
</evidence>
<feature type="region of interest" description="Disordered" evidence="1">
    <location>
        <begin position="439"/>
        <end position="480"/>
    </location>
</feature>
<gene>
    <name evidence="2" type="ORF">J2S08_002065</name>
</gene>
<dbReference type="RefSeq" id="WP_307229226.1">
    <property type="nucleotide sequence ID" value="NZ_JAUSTT010000011.1"/>
</dbReference>
<sequence length="854" mass="99402">MPWIEETLRHDRFLDDLFHKVFRRFKDKKDNYWWQDFNTKVKKVDVYKITFEKGLLVKDENGYRLPSIPQEGMICITRHIILRRWDNEYLAFAQSTGAFKISTIDLPTDKGALMKRFVEIYKAFLNYTTVYSYTLDSYDGYTHAQTSDGKATPITILCDDNGEGVLKASLDIEFYSENEYYEDMKQSPIITMNLKADTGDMIGSIGKLNYRTNTNWWADSLIQLRGVFDETSCFFTLKVDSAPTWEDNNVTLVPFFFGNLVMKDSTKRNEGPIALLGGTQVGKFFDFDSIDEKVETLQPITRNYVHHPSNGIDSIMLKKTKYGARYQAHYLKWNVPSNFMPPTREEIRLMKNAIGTEKEEEFARKYPRAWNYLRFGYYQYDFHPSRYSEKVHASRAHVIHPEDGSVGYIPNIVLLPTINVMEGDNLRFPYWCETCDEEPYHPEAPEDIPEDEWTPFPPGTGDNDGNPDEEKPYTPPSPDRFSYHCDYSIDANTVNDDYWEMTELAQQFMIQHRQGLGRRLNKGFWEGRNDWIEFFTDGSNFKIERSKVIIEDFHQFLWMSLQEVQSGKENVQDTWGQFKKWCDTELNCLTDLQKASLFMTTKLMKPVLFHHSSEGFLQGDILDKMASFIKMIPNVVYDWIDFNDVEEESDSGGITGAWALDQNHLVELEDGSKENIFKALSSIVNFEPQMLLYTITSANAHRPYDYMKPSTGFGSRVIGGEYMEYYKPEFNEENYLPYVAAEIAIHELGHSVSYYGFDKFGSILHDMPEWLDISGWKKKSNGQYIELTKSKPGTTLDNGKLAPVSDYGCFKPSEDFAEAFTMYVMNRRYLRDKFKAKHDFIYKQLEALGFTNLL</sequence>
<dbReference type="InterPro" id="IPR024079">
    <property type="entry name" value="MetalloPept_cat_dom_sf"/>
</dbReference>
<dbReference type="SUPFAM" id="SSF55486">
    <property type="entry name" value="Metalloproteases ('zincins'), catalytic domain"/>
    <property type="match status" value="1"/>
</dbReference>
<protein>
    <submittedName>
        <fullName evidence="2">Uncharacterized protein</fullName>
    </submittedName>
</protein>
<proteinExistence type="predicted"/>
<dbReference type="Gene3D" id="3.40.390.10">
    <property type="entry name" value="Collagenase (Catalytic Domain)"/>
    <property type="match status" value="1"/>
</dbReference>
<dbReference type="Proteomes" id="UP001223586">
    <property type="component" value="Unassembled WGS sequence"/>
</dbReference>
<name>A0ABT9WSF0_9BACI</name>
<dbReference type="EMBL" id="JAUSTT010000011">
    <property type="protein sequence ID" value="MDQ0176228.1"/>
    <property type="molecule type" value="Genomic_DNA"/>
</dbReference>
<comment type="caution">
    <text evidence="2">The sequence shown here is derived from an EMBL/GenBank/DDBJ whole genome shotgun (WGS) entry which is preliminary data.</text>
</comment>
<reference evidence="2 3" key="1">
    <citation type="submission" date="2023-07" db="EMBL/GenBank/DDBJ databases">
        <title>Genomic Encyclopedia of Type Strains, Phase IV (KMG-IV): sequencing the most valuable type-strain genomes for metagenomic binning, comparative biology and taxonomic classification.</title>
        <authorList>
            <person name="Goeker M."/>
        </authorList>
    </citation>
    <scope>NUCLEOTIDE SEQUENCE [LARGE SCALE GENOMIC DNA]</scope>
    <source>
        <strain evidence="2 3">DSM 23837</strain>
    </source>
</reference>
<keyword evidence="3" id="KW-1185">Reference proteome</keyword>
<organism evidence="2 3">
    <name type="scientific">Bacillus chungangensis</name>
    <dbReference type="NCBI Taxonomy" id="587633"/>
    <lineage>
        <taxon>Bacteria</taxon>
        <taxon>Bacillati</taxon>
        <taxon>Bacillota</taxon>
        <taxon>Bacilli</taxon>
        <taxon>Bacillales</taxon>
        <taxon>Bacillaceae</taxon>
        <taxon>Bacillus</taxon>
    </lineage>
</organism>